<comment type="caution">
    <text evidence="1">The sequence shown here is derived from an EMBL/GenBank/DDBJ whole genome shotgun (WGS) entry which is preliminary data.</text>
</comment>
<keyword evidence="2" id="KW-1185">Reference proteome</keyword>
<sequence>MVHHGQSIFSIAKTKGFNKSSLARMLSKTPQAVDYDVKRAVLDKEVLESYAKILGVPSEEFQKNLKEISSNEDKSLQERYLDVLEENRKLWRVLMSNGLTIDLGKLDVIRLPRVSSLYFFGFTNISNNICE</sequence>
<dbReference type="AlphaFoldDB" id="A0A917DNB5"/>
<evidence type="ECO:0000313" key="1">
    <source>
        <dbReference type="EMBL" id="GGD53485.1"/>
    </source>
</evidence>
<dbReference type="EMBL" id="BMKK01000003">
    <property type="protein sequence ID" value="GGD53485.1"/>
    <property type="molecule type" value="Genomic_DNA"/>
</dbReference>
<accession>A0A917DNB5</accession>
<dbReference type="Proteomes" id="UP000609064">
    <property type="component" value="Unassembled WGS sequence"/>
</dbReference>
<proteinExistence type="predicted"/>
<name>A0A917DNB5_9BACT</name>
<reference evidence="1" key="1">
    <citation type="journal article" date="2014" name="Int. J. Syst. Evol. Microbiol.">
        <title>Complete genome sequence of Corynebacterium casei LMG S-19264T (=DSM 44701T), isolated from a smear-ripened cheese.</title>
        <authorList>
            <consortium name="US DOE Joint Genome Institute (JGI-PGF)"/>
            <person name="Walter F."/>
            <person name="Albersmeier A."/>
            <person name="Kalinowski J."/>
            <person name="Ruckert C."/>
        </authorList>
    </citation>
    <scope>NUCLEOTIDE SEQUENCE</scope>
    <source>
        <strain evidence="1">CGMCC 1.15958</strain>
    </source>
</reference>
<protein>
    <submittedName>
        <fullName evidence="1">Uncharacterized protein</fullName>
    </submittedName>
</protein>
<reference evidence="1" key="2">
    <citation type="submission" date="2020-09" db="EMBL/GenBank/DDBJ databases">
        <authorList>
            <person name="Sun Q."/>
            <person name="Zhou Y."/>
        </authorList>
    </citation>
    <scope>NUCLEOTIDE SEQUENCE</scope>
    <source>
        <strain evidence="1">CGMCC 1.15958</strain>
    </source>
</reference>
<organism evidence="1 2">
    <name type="scientific">Emticicia aquatilis</name>
    <dbReference type="NCBI Taxonomy" id="1537369"/>
    <lineage>
        <taxon>Bacteria</taxon>
        <taxon>Pseudomonadati</taxon>
        <taxon>Bacteroidota</taxon>
        <taxon>Cytophagia</taxon>
        <taxon>Cytophagales</taxon>
        <taxon>Leadbetterellaceae</taxon>
        <taxon>Emticicia</taxon>
    </lineage>
</organism>
<dbReference type="RefSeq" id="WP_188765640.1">
    <property type="nucleotide sequence ID" value="NZ_BMKK01000003.1"/>
</dbReference>
<evidence type="ECO:0000313" key="2">
    <source>
        <dbReference type="Proteomes" id="UP000609064"/>
    </source>
</evidence>
<gene>
    <name evidence="1" type="ORF">GCM10011514_17030</name>
</gene>